<dbReference type="InterPro" id="IPR032710">
    <property type="entry name" value="NTF2-like_dom_sf"/>
</dbReference>
<dbReference type="SUPFAM" id="SSF54427">
    <property type="entry name" value="NTF2-like"/>
    <property type="match status" value="1"/>
</dbReference>
<dbReference type="EMBL" id="SLXE01000004">
    <property type="protein sequence ID" value="TCP09224.1"/>
    <property type="molecule type" value="Genomic_DNA"/>
</dbReference>
<evidence type="ECO:0000313" key="3">
    <source>
        <dbReference type="EMBL" id="TCP09224.1"/>
    </source>
</evidence>
<keyword evidence="5" id="KW-1185">Reference proteome</keyword>
<dbReference type="EMBL" id="CP091507">
    <property type="protein sequence ID" value="UOO79100.1"/>
    <property type="molecule type" value="Genomic_DNA"/>
</dbReference>
<dbReference type="KEGG" id="usu:LVJ78_10445"/>
<reference evidence="3 5" key="1">
    <citation type="submission" date="2019-03" db="EMBL/GenBank/DDBJ databases">
        <title>Genomic Encyclopedia of Type Strains, Phase IV (KMG-IV): sequencing the most valuable type-strain genomes for metagenomic binning, comparative biology and taxonomic classification.</title>
        <authorList>
            <person name="Goeker M."/>
        </authorList>
    </citation>
    <scope>NUCLEOTIDE SEQUENCE [LARGE SCALE GENOMIC DNA]</scope>
    <source>
        <strain evidence="3 5">DSM 17474</strain>
    </source>
</reference>
<evidence type="ECO:0000313" key="6">
    <source>
        <dbReference type="Proteomes" id="UP000829756"/>
    </source>
</evidence>
<name>A0AAE9GSC7_9NEIS</name>
<dbReference type="Gene3D" id="3.10.450.50">
    <property type="match status" value="1"/>
</dbReference>
<feature type="domain" description="DUF4440" evidence="2">
    <location>
        <begin position="7"/>
        <end position="114"/>
    </location>
</feature>
<dbReference type="Proteomes" id="UP000294721">
    <property type="component" value="Unassembled WGS sequence"/>
</dbReference>
<reference evidence="4" key="3">
    <citation type="journal article" date="2022" name="Res Sq">
        <title>Evolution of multicellular longitudinally dividing oral cavity symbionts (Neisseriaceae).</title>
        <authorList>
            <person name="Nyongesa S."/>
            <person name="Weber P."/>
            <person name="Bernet E."/>
            <person name="Pullido F."/>
            <person name="Nieckarz M."/>
            <person name="Delaby M."/>
            <person name="Nieves C."/>
            <person name="Viehboeck T."/>
            <person name="Krause N."/>
            <person name="Rivera-Millot A."/>
            <person name="Nakamura A."/>
            <person name="Vischer N."/>
            <person name="VanNieuwenhze M."/>
            <person name="Brun Y."/>
            <person name="Cava F."/>
            <person name="Bulgheresi S."/>
            <person name="Veyrier F."/>
        </authorList>
    </citation>
    <scope>NUCLEOTIDE SEQUENCE</scope>
    <source>
        <strain evidence="4">1258/02</strain>
    </source>
</reference>
<gene>
    <name evidence="3" type="ORF">EV680_10489</name>
    <name evidence="4" type="ORF">LVJ78_10445</name>
</gene>
<proteinExistence type="predicted"/>
<accession>A0AAE9GSC7</accession>
<dbReference type="AlphaFoldDB" id="A0AAE9GSC7"/>
<reference evidence="4" key="2">
    <citation type="submission" date="2021-12" db="EMBL/GenBank/DDBJ databases">
        <authorList>
            <person name="Veyrier F.J."/>
        </authorList>
    </citation>
    <scope>NUCLEOTIDE SEQUENCE</scope>
    <source>
        <strain evidence="4">1258/02</strain>
    </source>
</reference>
<organism evidence="4 6">
    <name type="scientific">Uruburuella suis</name>
    <dbReference type="NCBI Taxonomy" id="252130"/>
    <lineage>
        <taxon>Bacteria</taxon>
        <taxon>Pseudomonadati</taxon>
        <taxon>Pseudomonadota</taxon>
        <taxon>Betaproteobacteria</taxon>
        <taxon>Neisseriales</taxon>
        <taxon>Neisseriaceae</taxon>
        <taxon>Uruburuella</taxon>
    </lineage>
</organism>
<dbReference type="RefSeq" id="WP_132952926.1">
    <property type="nucleotide sequence ID" value="NZ_CP091507.1"/>
</dbReference>
<evidence type="ECO:0000313" key="4">
    <source>
        <dbReference type="EMBL" id="UOO79100.1"/>
    </source>
</evidence>
<dbReference type="Proteomes" id="UP000829756">
    <property type="component" value="Chromosome"/>
</dbReference>
<dbReference type="InterPro" id="IPR027843">
    <property type="entry name" value="DUF4440"/>
</dbReference>
<sequence>MSSHTEIMKLEAEFWQAMADQRPEQAAALLAAEAVSVAMFGIHHFSPGEYLSMAQTGPAKLTFFEFSNEKVIFPIADVAVATDEVKQIFEMDGQSHEMICFDTTTWVRNNGRWLAAAHTETQKPNQAVRKHEKQAFRRPGL</sequence>
<dbReference type="Pfam" id="PF14534">
    <property type="entry name" value="DUF4440"/>
    <property type="match status" value="1"/>
</dbReference>
<feature type="region of interest" description="Disordered" evidence="1">
    <location>
        <begin position="120"/>
        <end position="141"/>
    </location>
</feature>
<evidence type="ECO:0000313" key="5">
    <source>
        <dbReference type="Proteomes" id="UP000294721"/>
    </source>
</evidence>
<evidence type="ECO:0000256" key="1">
    <source>
        <dbReference type="SAM" id="MobiDB-lite"/>
    </source>
</evidence>
<evidence type="ECO:0000259" key="2">
    <source>
        <dbReference type="Pfam" id="PF14534"/>
    </source>
</evidence>
<protein>
    <submittedName>
        <fullName evidence="4">Nuclear transport factor 2 family protein</fullName>
    </submittedName>
    <submittedName>
        <fullName evidence="3">Uncharacterized protein DUF4440</fullName>
    </submittedName>
</protein>